<evidence type="ECO:0000256" key="4">
    <source>
        <dbReference type="ARBA" id="ARBA00023163"/>
    </source>
</evidence>
<evidence type="ECO:0000256" key="3">
    <source>
        <dbReference type="ARBA" id="ARBA00023125"/>
    </source>
</evidence>
<dbReference type="PANTHER" id="PTHR11064:SF9">
    <property type="entry name" value="NUCLEAR TRANSCRIPTION FACTOR Y SUBUNIT BETA"/>
    <property type="match status" value="1"/>
</dbReference>
<evidence type="ECO:0000256" key="1">
    <source>
        <dbReference type="ARBA" id="ARBA00009053"/>
    </source>
</evidence>
<keyword evidence="3" id="KW-0238">DNA-binding</keyword>
<evidence type="ECO:0000259" key="6">
    <source>
        <dbReference type="Pfam" id="PF00808"/>
    </source>
</evidence>
<reference evidence="7" key="1">
    <citation type="submission" date="2021-01" db="EMBL/GenBank/DDBJ databases">
        <authorList>
            <person name="Corre E."/>
            <person name="Pelletier E."/>
            <person name="Niang G."/>
            <person name="Scheremetjew M."/>
            <person name="Finn R."/>
            <person name="Kale V."/>
            <person name="Holt S."/>
            <person name="Cochrane G."/>
            <person name="Meng A."/>
            <person name="Brown T."/>
            <person name="Cohen L."/>
        </authorList>
    </citation>
    <scope>NUCLEOTIDE SEQUENCE</scope>
    <source>
        <strain evidence="7">CCMP 2712</strain>
    </source>
</reference>
<keyword evidence="4" id="KW-0804">Transcription</keyword>
<dbReference type="InterPro" id="IPR003958">
    <property type="entry name" value="CBFA_NFYB_domain"/>
</dbReference>
<dbReference type="Pfam" id="PF00808">
    <property type="entry name" value="CBFD_NFYB_HMF"/>
    <property type="match status" value="1"/>
</dbReference>
<dbReference type="Gene3D" id="1.10.20.10">
    <property type="entry name" value="Histone, subunit A"/>
    <property type="match status" value="1"/>
</dbReference>
<comment type="similarity">
    <text evidence="1">Belongs to the NFYB/HAP3 subunit family.</text>
</comment>
<dbReference type="InterPro" id="IPR027113">
    <property type="entry name" value="Transc_fact_NFYB/HAP3"/>
</dbReference>
<organism evidence="7">
    <name type="scientific">Guillardia theta</name>
    <name type="common">Cryptophyte</name>
    <name type="synonym">Cryptomonas phi</name>
    <dbReference type="NCBI Taxonomy" id="55529"/>
    <lineage>
        <taxon>Eukaryota</taxon>
        <taxon>Cryptophyceae</taxon>
        <taxon>Pyrenomonadales</taxon>
        <taxon>Geminigeraceae</taxon>
        <taxon>Guillardia</taxon>
    </lineage>
</organism>
<gene>
    <name evidence="7" type="ORF">GTHE00462_LOCUS32096</name>
</gene>
<feature type="domain" description="Transcription factor CBF/NF-Y/archaeal histone" evidence="6">
    <location>
        <begin position="28"/>
        <end position="92"/>
    </location>
</feature>
<protein>
    <recommendedName>
        <fullName evidence="6">Transcription factor CBF/NF-Y/archaeal histone domain-containing protein</fullName>
    </recommendedName>
</protein>
<dbReference type="EMBL" id="HBKN01041031">
    <property type="protein sequence ID" value="CAE2329128.1"/>
    <property type="molecule type" value="Transcribed_RNA"/>
</dbReference>
<dbReference type="GO" id="GO:0000978">
    <property type="term" value="F:RNA polymerase II cis-regulatory region sequence-specific DNA binding"/>
    <property type="evidence" value="ECO:0007669"/>
    <property type="project" value="TreeGrafter"/>
</dbReference>
<accession>A0A7S4PAK6</accession>
<feature type="region of interest" description="Disordered" evidence="5">
    <location>
        <begin position="1"/>
        <end position="25"/>
    </location>
</feature>
<keyword evidence="2" id="KW-0805">Transcription regulation</keyword>
<dbReference type="GO" id="GO:0016602">
    <property type="term" value="C:CCAAT-binding factor complex"/>
    <property type="evidence" value="ECO:0007669"/>
    <property type="project" value="InterPro"/>
</dbReference>
<dbReference type="InterPro" id="IPR009072">
    <property type="entry name" value="Histone-fold"/>
</dbReference>
<evidence type="ECO:0000256" key="5">
    <source>
        <dbReference type="SAM" id="MobiDB-lite"/>
    </source>
</evidence>
<dbReference type="SUPFAM" id="SSF47113">
    <property type="entry name" value="Histone-fold"/>
    <property type="match status" value="1"/>
</dbReference>
<name>A0A7S4PAK6_GUITH</name>
<evidence type="ECO:0000313" key="7">
    <source>
        <dbReference type="EMBL" id="CAE2329128.1"/>
    </source>
</evidence>
<evidence type="ECO:0000256" key="2">
    <source>
        <dbReference type="ARBA" id="ARBA00023015"/>
    </source>
</evidence>
<proteinExistence type="inferred from homology"/>
<dbReference type="AlphaFoldDB" id="A0A7S4PAK6"/>
<sequence length="118" mass="13565">MGAEQANATEKKEKKRRRDNAEEAEDTFLPVSNIARVMKKALHSDTVVARETIEAVQVFLSEMVMVVVGEATQHSLDENRRAIRAEDILWALRQLGMEVYNQPLNEYLHAYQMHPTKK</sequence>
<dbReference type="GO" id="GO:0001228">
    <property type="term" value="F:DNA-binding transcription activator activity, RNA polymerase II-specific"/>
    <property type="evidence" value="ECO:0007669"/>
    <property type="project" value="InterPro"/>
</dbReference>
<dbReference type="PANTHER" id="PTHR11064">
    <property type="entry name" value="CCAAT-BINDING TRANSCRIPTION FACTOR-RELATED"/>
    <property type="match status" value="1"/>
</dbReference>
<dbReference type="GO" id="GO:0046982">
    <property type="term" value="F:protein heterodimerization activity"/>
    <property type="evidence" value="ECO:0007669"/>
    <property type="project" value="InterPro"/>
</dbReference>